<dbReference type="RefSeq" id="WP_379777285.1">
    <property type="nucleotide sequence ID" value="NZ_JBHSMZ010000026.1"/>
</dbReference>
<sequence>MSFAATLFQDPMTAVPFMQLFISMVQLTLLGAVLMFFRPLLIGIARALVLVVRPRPTKDELAARRKLRLAQQAAAAVNGSTEVRALRS</sequence>
<feature type="transmembrane region" description="Helical" evidence="1">
    <location>
        <begin position="17"/>
        <end position="37"/>
    </location>
</feature>
<keyword evidence="1" id="KW-1133">Transmembrane helix</keyword>
<evidence type="ECO:0000313" key="2">
    <source>
        <dbReference type="EMBL" id="MFC5552116.1"/>
    </source>
</evidence>
<evidence type="ECO:0000256" key="1">
    <source>
        <dbReference type="SAM" id="Phobius"/>
    </source>
</evidence>
<accession>A0ABW0S552</accession>
<dbReference type="EMBL" id="JBHSMZ010000026">
    <property type="protein sequence ID" value="MFC5552116.1"/>
    <property type="molecule type" value="Genomic_DNA"/>
</dbReference>
<proteinExistence type="predicted"/>
<comment type="caution">
    <text evidence="2">The sequence shown here is derived from an EMBL/GenBank/DDBJ whole genome shotgun (WGS) entry which is preliminary data.</text>
</comment>
<protein>
    <submittedName>
        <fullName evidence="2">Uncharacterized protein</fullName>
    </submittedName>
</protein>
<keyword evidence="1" id="KW-0472">Membrane</keyword>
<name>A0ABW0S552_9BURK</name>
<evidence type="ECO:0000313" key="3">
    <source>
        <dbReference type="Proteomes" id="UP001596086"/>
    </source>
</evidence>
<keyword evidence="1" id="KW-0812">Transmembrane</keyword>
<keyword evidence="3" id="KW-1185">Reference proteome</keyword>
<organism evidence="2 3">
    <name type="scientific">Massilia aerilata</name>
    <dbReference type="NCBI Taxonomy" id="453817"/>
    <lineage>
        <taxon>Bacteria</taxon>
        <taxon>Pseudomonadati</taxon>
        <taxon>Pseudomonadota</taxon>
        <taxon>Betaproteobacteria</taxon>
        <taxon>Burkholderiales</taxon>
        <taxon>Oxalobacteraceae</taxon>
        <taxon>Telluria group</taxon>
        <taxon>Massilia</taxon>
    </lineage>
</organism>
<gene>
    <name evidence="2" type="ORF">ACFPO9_26670</name>
</gene>
<reference evidence="3" key="1">
    <citation type="journal article" date="2019" name="Int. J. Syst. Evol. Microbiol.">
        <title>The Global Catalogue of Microorganisms (GCM) 10K type strain sequencing project: providing services to taxonomists for standard genome sequencing and annotation.</title>
        <authorList>
            <consortium name="The Broad Institute Genomics Platform"/>
            <consortium name="The Broad Institute Genome Sequencing Center for Infectious Disease"/>
            <person name="Wu L."/>
            <person name="Ma J."/>
        </authorList>
    </citation>
    <scope>NUCLEOTIDE SEQUENCE [LARGE SCALE GENOMIC DNA]</scope>
    <source>
        <strain evidence="3">CGMCC 4.5798</strain>
    </source>
</reference>
<dbReference type="Proteomes" id="UP001596086">
    <property type="component" value="Unassembled WGS sequence"/>
</dbReference>